<organism evidence="3 4">
    <name type="scientific">Protea cynaroides</name>
    <dbReference type="NCBI Taxonomy" id="273540"/>
    <lineage>
        <taxon>Eukaryota</taxon>
        <taxon>Viridiplantae</taxon>
        <taxon>Streptophyta</taxon>
        <taxon>Embryophyta</taxon>
        <taxon>Tracheophyta</taxon>
        <taxon>Spermatophyta</taxon>
        <taxon>Magnoliopsida</taxon>
        <taxon>Proteales</taxon>
        <taxon>Proteaceae</taxon>
        <taxon>Protea</taxon>
    </lineage>
</organism>
<feature type="region of interest" description="Disordered" evidence="2">
    <location>
        <begin position="1"/>
        <end position="44"/>
    </location>
</feature>
<keyword evidence="4" id="KW-1185">Reference proteome</keyword>
<protein>
    <submittedName>
        <fullName evidence="3">Uncharacterized protein</fullName>
    </submittedName>
</protein>
<gene>
    <name evidence="3" type="ORF">NE237_011338</name>
</gene>
<evidence type="ECO:0000256" key="2">
    <source>
        <dbReference type="SAM" id="MobiDB-lite"/>
    </source>
</evidence>
<feature type="region of interest" description="Disordered" evidence="2">
    <location>
        <begin position="139"/>
        <end position="168"/>
    </location>
</feature>
<feature type="compositionally biased region" description="Low complexity" evidence="2">
    <location>
        <begin position="1"/>
        <end position="32"/>
    </location>
</feature>
<dbReference type="Proteomes" id="UP001141806">
    <property type="component" value="Unassembled WGS sequence"/>
</dbReference>
<dbReference type="EMBL" id="JAMYWD010000011">
    <property type="protein sequence ID" value="KAJ4954555.1"/>
    <property type="molecule type" value="Genomic_DNA"/>
</dbReference>
<sequence length="440" mass="47364">MGDTSTSSSSNTYSDSDSSSGSFSSSSTGGTSEQVNVEALSDPMNEVGTESAVYESMVALYAKMVGASKGKDTGSLVMASEHGAITALPATQASEVTKEKSRTRGQGDPSDKALADAARPYSKALLPDKKRLNFLSRGLPVDRSEPSSQTDPISQGGEDLPTIGTGDGADKVRKIDSGMIRSLSTTFLCLGSDTLTIVTLNYEWEKNSSVCDKAEAEQDSAKSKLATKEDECRTWKAKASTLTSEARADRYKEEVKIVEEKARRAVANVVCLYKKSAKFLDRVERRSMPAFSFGTQAIKDFMDERVPSLDYTGCDLLVDVADPPSDEELDDEDLYERLGEILDVEDAEQGHSAKGPAGSELSPNPLPATPSHDLSSPDPSARDSRGTSPSNPAARDSIGDLQLFVGSFLFILYSAYMYCCTGGDSPRIVNCRHYHFLFTI</sequence>
<evidence type="ECO:0000313" key="4">
    <source>
        <dbReference type="Proteomes" id="UP001141806"/>
    </source>
</evidence>
<feature type="coiled-coil region" evidence="1">
    <location>
        <begin position="211"/>
        <end position="268"/>
    </location>
</feature>
<keyword evidence="1" id="KW-0175">Coiled coil</keyword>
<proteinExistence type="predicted"/>
<evidence type="ECO:0000313" key="3">
    <source>
        <dbReference type="EMBL" id="KAJ4954555.1"/>
    </source>
</evidence>
<feature type="region of interest" description="Disordered" evidence="2">
    <location>
        <begin position="88"/>
        <end position="117"/>
    </location>
</feature>
<reference evidence="3" key="1">
    <citation type="journal article" date="2023" name="Plant J.">
        <title>The genome of the king protea, Protea cynaroides.</title>
        <authorList>
            <person name="Chang J."/>
            <person name="Duong T.A."/>
            <person name="Schoeman C."/>
            <person name="Ma X."/>
            <person name="Roodt D."/>
            <person name="Barker N."/>
            <person name="Li Z."/>
            <person name="Van de Peer Y."/>
            <person name="Mizrachi E."/>
        </authorList>
    </citation>
    <scope>NUCLEOTIDE SEQUENCE</scope>
    <source>
        <tissue evidence="3">Young leaves</tissue>
    </source>
</reference>
<feature type="region of interest" description="Disordered" evidence="2">
    <location>
        <begin position="346"/>
        <end position="394"/>
    </location>
</feature>
<name>A0A9Q0GVX9_9MAGN</name>
<accession>A0A9Q0GVX9</accession>
<evidence type="ECO:0000256" key="1">
    <source>
        <dbReference type="SAM" id="Coils"/>
    </source>
</evidence>
<comment type="caution">
    <text evidence="3">The sequence shown here is derived from an EMBL/GenBank/DDBJ whole genome shotgun (WGS) entry which is preliminary data.</text>
</comment>
<dbReference type="AlphaFoldDB" id="A0A9Q0GVX9"/>